<dbReference type="AlphaFoldDB" id="A0A645BY77"/>
<feature type="transmembrane region" description="Helical" evidence="1">
    <location>
        <begin position="25"/>
        <end position="48"/>
    </location>
</feature>
<evidence type="ECO:0000256" key="1">
    <source>
        <dbReference type="SAM" id="Phobius"/>
    </source>
</evidence>
<feature type="transmembrane region" description="Helical" evidence="1">
    <location>
        <begin position="68"/>
        <end position="87"/>
    </location>
</feature>
<comment type="caution">
    <text evidence="2">The sequence shown here is derived from an EMBL/GenBank/DDBJ whole genome shotgun (WGS) entry which is preliminary data.</text>
</comment>
<sequence length="93" mass="9907">MISTEVTTPSSLPVPASVIGMRLNLLSVIILIASIMVAVGVRVTTFLVARARIFPSCSEILDLNSGPILIVPMLLTMFGSFCCGFVFDLFTLG</sequence>
<organism evidence="2">
    <name type="scientific">bioreactor metagenome</name>
    <dbReference type="NCBI Taxonomy" id="1076179"/>
    <lineage>
        <taxon>unclassified sequences</taxon>
        <taxon>metagenomes</taxon>
        <taxon>ecological metagenomes</taxon>
    </lineage>
</organism>
<accession>A0A645BY77</accession>
<dbReference type="EMBL" id="VSSQ01023380">
    <property type="protein sequence ID" value="MPM70272.1"/>
    <property type="molecule type" value="Genomic_DNA"/>
</dbReference>
<keyword evidence="1" id="KW-1133">Transmembrane helix</keyword>
<gene>
    <name evidence="2" type="ORF">SDC9_117226</name>
</gene>
<evidence type="ECO:0000313" key="2">
    <source>
        <dbReference type="EMBL" id="MPM70272.1"/>
    </source>
</evidence>
<keyword evidence="1" id="KW-0472">Membrane</keyword>
<protein>
    <submittedName>
        <fullName evidence="2">Uncharacterized protein</fullName>
    </submittedName>
</protein>
<name>A0A645BY77_9ZZZZ</name>
<proteinExistence type="predicted"/>
<reference evidence="2" key="1">
    <citation type="submission" date="2019-08" db="EMBL/GenBank/DDBJ databases">
        <authorList>
            <person name="Kucharzyk K."/>
            <person name="Murdoch R.W."/>
            <person name="Higgins S."/>
            <person name="Loffler F."/>
        </authorList>
    </citation>
    <scope>NUCLEOTIDE SEQUENCE</scope>
</reference>
<keyword evidence="1" id="KW-0812">Transmembrane</keyword>